<proteinExistence type="predicted"/>
<dbReference type="EMBL" id="CM046104">
    <property type="protein sequence ID" value="KAI8424541.1"/>
    <property type="molecule type" value="Genomic_DNA"/>
</dbReference>
<reference evidence="1 2" key="1">
    <citation type="journal article" date="2022" name="Genome Biol. Evol.">
        <title>The Spruce Budworm Genome: Reconstructing the Evolutionary History of Antifreeze Proteins.</title>
        <authorList>
            <person name="Beliveau C."/>
            <person name="Gagne P."/>
            <person name="Picq S."/>
            <person name="Vernygora O."/>
            <person name="Keeling C.I."/>
            <person name="Pinkney K."/>
            <person name="Doucet D."/>
            <person name="Wen F."/>
            <person name="Johnston J.S."/>
            <person name="Maaroufi H."/>
            <person name="Boyle B."/>
            <person name="Laroche J."/>
            <person name="Dewar K."/>
            <person name="Juretic N."/>
            <person name="Blackburn G."/>
            <person name="Nisole A."/>
            <person name="Brunet B."/>
            <person name="Brandao M."/>
            <person name="Lumley L."/>
            <person name="Duan J."/>
            <person name="Quan G."/>
            <person name="Lucarotti C.J."/>
            <person name="Roe A.D."/>
            <person name="Sperling F.A.H."/>
            <person name="Levesque R.C."/>
            <person name="Cusson M."/>
        </authorList>
    </citation>
    <scope>NUCLEOTIDE SEQUENCE [LARGE SCALE GENOMIC DNA]</scope>
    <source>
        <strain evidence="1">Glfc:IPQL:Cfum</strain>
    </source>
</reference>
<accession>A0ACC0JK31</accession>
<evidence type="ECO:0000313" key="1">
    <source>
        <dbReference type="EMBL" id="KAI8424541.1"/>
    </source>
</evidence>
<dbReference type="Proteomes" id="UP001064048">
    <property type="component" value="Chromosome 4"/>
</dbReference>
<organism evidence="1 2">
    <name type="scientific">Choristoneura fumiferana</name>
    <name type="common">Spruce budworm moth</name>
    <name type="synonym">Archips fumiferana</name>
    <dbReference type="NCBI Taxonomy" id="7141"/>
    <lineage>
        <taxon>Eukaryota</taxon>
        <taxon>Metazoa</taxon>
        <taxon>Ecdysozoa</taxon>
        <taxon>Arthropoda</taxon>
        <taxon>Hexapoda</taxon>
        <taxon>Insecta</taxon>
        <taxon>Pterygota</taxon>
        <taxon>Neoptera</taxon>
        <taxon>Endopterygota</taxon>
        <taxon>Lepidoptera</taxon>
        <taxon>Glossata</taxon>
        <taxon>Ditrysia</taxon>
        <taxon>Tortricoidea</taxon>
        <taxon>Tortricidae</taxon>
        <taxon>Tortricinae</taxon>
        <taxon>Choristoneura</taxon>
    </lineage>
</organism>
<comment type="caution">
    <text evidence="1">The sequence shown here is derived from an EMBL/GenBank/DDBJ whole genome shotgun (WGS) entry which is preliminary data.</text>
</comment>
<name>A0ACC0JK31_CHOFU</name>
<keyword evidence="2" id="KW-1185">Reference proteome</keyword>
<gene>
    <name evidence="1" type="ORF">MSG28_002998</name>
</gene>
<sequence>MNVTKETSERELLDAIKKLLKKSGHLDKIQAEVMTDACEGDGAAEGAAGGRRGGAGGGGGPPPPAPEVLLVNELIREYLEWNGYLYTAAVLSSEAGLGGARRARGELCAAVGVRDDERSLALPLLANVVAAYVERIRRKLSRSKRDT</sequence>
<protein>
    <submittedName>
        <fullName evidence="1">Uncharacterized protein</fullName>
    </submittedName>
</protein>
<evidence type="ECO:0000313" key="2">
    <source>
        <dbReference type="Proteomes" id="UP001064048"/>
    </source>
</evidence>